<dbReference type="PROSITE" id="PS51379">
    <property type="entry name" value="4FE4S_FER_2"/>
    <property type="match status" value="2"/>
</dbReference>
<dbReference type="Pfam" id="PF04015">
    <property type="entry name" value="DUF362"/>
    <property type="match status" value="1"/>
</dbReference>
<gene>
    <name evidence="6" type="ORF">HNR65_000556</name>
</gene>
<dbReference type="EMBL" id="JACDUS010000001">
    <property type="protein sequence ID" value="MBA2880249.1"/>
    <property type="molecule type" value="Genomic_DNA"/>
</dbReference>
<evidence type="ECO:0000313" key="7">
    <source>
        <dbReference type="Proteomes" id="UP000525298"/>
    </source>
</evidence>
<dbReference type="InterPro" id="IPR050157">
    <property type="entry name" value="PSI_iron-sulfur_center"/>
</dbReference>
<dbReference type="InterPro" id="IPR007160">
    <property type="entry name" value="DUF362"/>
</dbReference>
<feature type="domain" description="4Fe-4S ferredoxin-type" evidence="5">
    <location>
        <begin position="350"/>
        <end position="379"/>
    </location>
</feature>
<dbReference type="PANTHER" id="PTHR24960">
    <property type="entry name" value="PHOTOSYSTEM I IRON-SULFUR CENTER-RELATED"/>
    <property type="match status" value="1"/>
</dbReference>
<dbReference type="AlphaFoldDB" id="A0A7W0HJI2"/>
<dbReference type="Pfam" id="PF13187">
    <property type="entry name" value="Fer4_9"/>
    <property type="match status" value="1"/>
</dbReference>
<dbReference type="InterPro" id="IPR017900">
    <property type="entry name" value="4Fe4S_Fe_S_CS"/>
</dbReference>
<protein>
    <submittedName>
        <fullName evidence="6">Uncharacterized protein (DUF362 family)/Pyruvate/2-oxoacid:ferredoxin oxidoreductase delta subunit</fullName>
    </submittedName>
</protein>
<evidence type="ECO:0000256" key="2">
    <source>
        <dbReference type="ARBA" id="ARBA00022723"/>
    </source>
</evidence>
<dbReference type="RefSeq" id="WP_181549899.1">
    <property type="nucleotide sequence ID" value="NZ_JACDUS010000001.1"/>
</dbReference>
<dbReference type="GO" id="GO:0051539">
    <property type="term" value="F:4 iron, 4 sulfur cluster binding"/>
    <property type="evidence" value="ECO:0007669"/>
    <property type="project" value="UniProtKB-KW"/>
</dbReference>
<name>A0A7W0HJI2_9BACT</name>
<keyword evidence="4" id="KW-0411">Iron-sulfur</keyword>
<keyword evidence="2" id="KW-0479">Metal-binding</keyword>
<sequence>MSLVSLVECSSYDKVTIRRAIEDSLSLIRFSPADFKGARVAVKPNLLTVADDNSGVITHPEFFRAAVKIVKDNGGIPVLVESPAVHSLDRVIRKTSYKAVLEQEGILTADPSDVQTLHFDGARRYPHIDIARAYFDADLILCLPKFKTHGITGITGAVKLLFGAMAGMEKSKMHLRLPRHSDFADFLLDLYGAMNFGFDPPKPLIHVMDAVCALEGEGPGRGGRPRQLNTVIAGTDGIAVDYAGTRVAGLDFRNIPTIAKGFDRGWGAKSAKGIDLVGEPPENLQVADFVPATGDSLFSNAFRWPLNTRTFKNLCVERPVPRADLCTGCLECMKICPAGAISPPQGKKRAVPAYDYGTCIRCYCCVEICPEGALEKKPGRLQWMFDRMGR</sequence>
<keyword evidence="1" id="KW-0004">4Fe-4S</keyword>
<evidence type="ECO:0000256" key="4">
    <source>
        <dbReference type="ARBA" id="ARBA00023014"/>
    </source>
</evidence>
<evidence type="ECO:0000259" key="5">
    <source>
        <dbReference type="PROSITE" id="PS51379"/>
    </source>
</evidence>
<dbReference type="SUPFAM" id="SSF54862">
    <property type="entry name" value="4Fe-4S ferredoxins"/>
    <property type="match status" value="1"/>
</dbReference>
<keyword evidence="7" id="KW-1185">Reference proteome</keyword>
<organism evidence="6 7">
    <name type="scientific">Desulfosalsimonas propionicica</name>
    <dbReference type="NCBI Taxonomy" id="332175"/>
    <lineage>
        <taxon>Bacteria</taxon>
        <taxon>Pseudomonadati</taxon>
        <taxon>Thermodesulfobacteriota</taxon>
        <taxon>Desulfobacteria</taxon>
        <taxon>Desulfobacterales</taxon>
        <taxon>Desulfosalsimonadaceae</taxon>
        <taxon>Desulfosalsimonas</taxon>
    </lineage>
</organism>
<dbReference type="Proteomes" id="UP000525298">
    <property type="component" value="Unassembled WGS sequence"/>
</dbReference>
<dbReference type="Gene3D" id="3.30.70.20">
    <property type="match status" value="1"/>
</dbReference>
<keyword evidence="6" id="KW-0670">Pyruvate</keyword>
<reference evidence="6 7" key="1">
    <citation type="submission" date="2020-07" db="EMBL/GenBank/DDBJ databases">
        <title>Genomic Encyclopedia of Type Strains, Phase IV (KMG-IV): sequencing the most valuable type-strain genomes for metagenomic binning, comparative biology and taxonomic classification.</title>
        <authorList>
            <person name="Goeker M."/>
        </authorList>
    </citation>
    <scope>NUCLEOTIDE SEQUENCE [LARGE SCALE GENOMIC DNA]</scope>
    <source>
        <strain evidence="6 7">DSM 17721</strain>
    </source>
</reference>
<dbReference type="GO" id="GO:0046872">
    <property type="term" value="F:metal ion binding"/>
    <property type="evidence" value="ECO:0007669"/>
    <property type="project" value="UniProtKB-KW"/>
</dbReference>
<evidence type="ECO:0000256" key="3">
    <source>
        <dbReference type="ARBA" id="ARBA00023004"/>
    </source>
</evidence>
<feature type="domain" description="4Fe-4S ferredoxin-type" evidence="5">
    <location>
        <begin position="317"/>
        <end position="346"/>
    </location>
</feature>
<dbReference type="InterPro" id="IPR017896">
    <property type="entry name" value="4Fe4S_Fe-S-bd"/>
</dbReference>
<comment type="caution">
    <text evidence="6">The sequence shown here is derived from an EMBL/GenBank/DDBJ whole genome shotgun (WGS) entry which is preliminary data.</text>
</comment>
<evidence type="ECO:0000256" key="1">
    <source>
        <dbReference type="ARBA" id="ARBA00022485"/>
    </source>
</evidence>
<accession>A0A7W0HJI2</accession>
<keyword evidence="3" id="KW-0408">Iron</keyword>
<dbReference type="PROSITE" id="PS00198">
    <property type="entry name" value="4FE4S_FER_1"/>
    <property type="match status" value="1"/>
</dbReference>
<proteinExistence type="predicted"/>
<evidence type="ECO:0000313" key="6">
    <source>
        <dbReference type="EMBL" id="MBA2880249.1"/>
    </source>
</evidence>